<protein>
    <submittedName>
        <fullName evidence="1">B12-binding domain-containing radical SAM protein</fullName>
    </submittedName>
</protein>
<dbReference type="EMBL" id="CP066744">
    <property type="protein sequence ID" value="QQK07528.1"/>
    <property type="molecule type" value="Genomic_DNA"/>
</dbReference>
<gene>
    <name evidence="1" type="ORF">JFY71_09540</name>
</gene>
<sequence>MKILLTSLNTKYIHSNIAIQYLKSTVKDYYKVDTKDFTINQNIDDIIYEIMKNDYEIIGFSTYIWNVEETLKICKKIKKIKEDIIIILGGPEVSYNGEELLKENKSIDYIISGEGELVFFKLLNYIVNKESILPDGILGRKNNNILGNTNYQVINDLKISEFEYTDEHIKDKKIIYYETSRGCPYNCEFCLSSSTKKVRYFDLERCKKDIKKFIDLEVPLVKFIDRTFNYDKNRALELMKFIKENDKGVTTFHLEIHPTLIDKDYLKLFKNLRKDLFQFEIGVQSTNVKTCKAIKRVGEFEQIKKVCKEIISYNNIHLHLDLITGLPFEDYESLKKSFNDILSIRPDKLQLGFLKVLKGSPLWYKSKEYGIIYDDDPPFEVIFTKWISYDEIQKIKLIETLVDKYYNEKYFINTFEFVVKNYYKTDFDFFEDFSNYWKKNNYYFRNHSRDNLYLIFKDFIVFKDFKYKNILLELLIHDYIITNKKIPYFLNPAVIENQIKHELLKNDEILNTIGKYALGMTTKKLVKNIFILKFKYDIIDVMKNNNYYEKNCIVLYDKNNNEFYNITDYYKEII</sequence>
<keyword evidence="2" id="KW-1185">Reference proteome</keyword>
<reference evidence="1 2" key="1">
    <citation type="journal article" date="2022" name="Int. J. Syst. Evol. Microbiol.">
        <title>Miniphocaeibacter halophilus sp. nov., an ammonium-tolerant acetate-producing bacterium isolated from a biogas system.</title>
        <authorList>
            <person name="Schnurer A."/>
            <person name="Singh A."/>
            <person name="Bi S."/>
            <person name="Qiao W."/>
            <person name="Westerholm M."/>
        </authorList>
    </citation>
    <scope>NUCLEOTIDE SEQUENCE [LARGE SCALE GENOMIC DNA]</scope>
    <source>
        <strain evidence="1 2">AMB_01</strain>
    </source>
</reference>
<name>A0AC61MQ82_9FIRM</name>
<accession>A0AC61MQ82</accession>
<dbReference type="Proteomes" id="UP000595814">
    <property type="component" value="Chromosome"/>
</dbReference>
<evidence type="ECO:0000313" key="1">
    <source>
        <dbReference type="EMBL" id="QQK07528.1"/>
    </source>
</evidence>
<proteinExistence type="predicted"/>
<organism evidence="1 2">
    <name type="scientific">Miniphocaeibacter halophilus</name>
    <dbReference type="NCBI Taxonomy" id="2931922"/>
    <lineage>
        <taxon>Bacteria</taxon>
        <taxon>Bacillati</taxon>
        <taxon>Bacillota</taxon>
        <taxon>Tissierellia</taxon>
        <taxon>Tissierellales</taxon>
        <taxon>Peptoniphilaceae</taxon>
        <taxon>Miniphocaeibacter</taxon>
    </lineage>
</organism>
<evidence type="ECO:0000313" key="2">
    <source>
        <dbReference type="Proteomes" id="UP000595814"/>
    </source>
</evidence>